<reference evidence="1 2" key="1">
    <citation type="submission" date="2020-04" db="EMBL/GenBank/DDBJ databases">
        <authorList>
            <person name="Alioto T."/>
            <person name="Alioto T."/>
            <person name="Gomez Garrido J."/>
        </authorList>
    </citation>
    <scope>NUCLEOTIDE SEQUENCE [LARGE SCALE GENOMIC DNA]</scope>
</reference>
<organism evidence="1 2">
    <name type="scientific">Cloeon dipterum</name>
    <dbReference type="NCBI Taxonomy" id="197152"/>
    <lineage>
        <taxon>Eukaryota</taxon>
        <taxon>Metazoa</taxon>
        <taxon>Ecdysozoa</taxon>
        <taxon>Arthropoda</taxon>
        <taxon>Hexapoda</taxon>
        <taxon>Insecta</taxon>
        <taxon>Pterygota</taxon>
        <taxon>Palaeoptera</taxon>
        <taxon>Ephemeroptera</taxon>
        <taxon>Pisciforma</taxon>
        <taxon>Baetidae</taxon>
        <taxon>Cloeon</taxon>
    </lineage>
</organism>
<evidence type="ECO:0000313" key="1">
    <source>
        <dbReference type="EMBL" id="CAB3387485.1"/>
    </source>
</evidence>
<gene>
    <name evidence="1" type="ORF">CLODIP_2_CD03213</name>
</gene>
<comment type="caution">
    <text evidence="1">The sequence shown here is derived from an EMBL/GenBank/DDBJ whole genome shotgun (WGS) entry which is preliminary data.</text>
</comment>
<keyword evidence="2" id="KW-1185">Reference proteome</keyword>
<dbReference type="Proteomes" id="UP000494165">
    <property type="component" value="Unassembled WGS sequence"/>
</dbReference>
<proteinExistence type="predicted"/>
<protein>
    <submittedName>
        <fullName evidence="1">Uncharacterized protein</fullName>
    </submittedName>
</protein>
<evidence type="ECO:0000313" key="2">
    <source>
        <dbReference type="Proteomes" id="UP000494165"/>
    </source>
</evidence>
<dbReference type="Gene3D" id="3.80.10.10">
    <property type="entry name" value="Ribonuclease Inhibitor"/>
    <property type="match status" value="1"/>
</dbReference>
<accession>A0A8S1E5G5</accession>
<dbReference type="EMBL" id="CADEPI010000581">
    <property type="protein sequence ID" value="CAB3387485.1"/>
    <property type="molecule type" value="Genomic_DNA"/>
</dbReference>
<dbReference type="AlphaFoldDB" id="A0A8S1E5G5"/>
<dbReference type="InterPro" id="IPR032675">
    <property type="entry name" value="LRR_dom_sf"/>
</dbReference>
<name>A0A8S1E5G5_9INSE</name>
<dbReference type="SUPFAM" id="SSF52058">
    <property type="entry name" value="L domain-like"/>
    <property type="match status" value="1"/>
</dbReference>
<sequence>MQVIENPESLMELTLTTIILNLHCYGENLDKKLEPELRQMVLKHLLKKSRTYRFWDYSKNAWLVFPSLLSRETKEIDTYSLENMLSTYEMDSFERSSKFSISKVIQHLAGKAANLQKLTINHNKGGSRRLRRKEITSLRHLKNLSRLHISESIVLLSEVKTIVKNCRGLQFIKIYKLVLDGEKKVDFFDDGFLHHQIQFGSHDTTIRLDKDLPKTDHHFVGPGPHYHLVGYPKKVKNLEFLEMQKHATALTMYCEYFWDALKVVRFPRLPKLRSATFLGSYNRTHVLESFLEENGSHLSRLGICRRDTSHSTVTAGLTLEKIFGWCSNLEWLSLNYLSLSSYNVPVGCLSKLKSFKCLNRSGMCVDISSMLSAPQLEDFEIKIRNLDLGDKETLFSRIAQKEILINLKRYKIDAFPKEDAADLLEDQLIATIKSAIPDVKGAITRR</sequence>